<dbReference type="AlphaFoldDB" id="A0A2H1VK68"/>
<sequence length="65" mass="7495">MAYSVRQFFGRIRLMQIRFVDYTVGAVAGQLAAVEREENHSMTSLAIGKTRERVKELRKFSSKQT</sequence>
<gene>
    <name evidence="1" type="ORF">SFRICE_010517</name>
</gene>
<reference evidence="1" key="1">
    <citation type="submission" date="2016-07" db="EMBL/GenBank/DDBJ databases">
        <authorList>
            <person name="Bretaudeau A."/>
        </authorList>
    </citation>
    <scope>NUCLEOTIDE SEQUENCE</scope>
    <source>
        <strain evidence="1">Rice</strain>
        <tissue evidence="1">Whole body</tissue>
    </source>
</reference>
<name>A0A2H1VK68_SPOFR</name>
<protein>
    <submittedName>
        <fullName evidence="1">SFRICE_010517</fullName>
    </submittedName>
</protein>
<proteinExistence type="predicted"/>
<organism evidence="1">
    <name type="scientific">Spodoptera frugiperda</name>
    <name type="common">Fall armyworm</name>
    <dbReference type="NCBI Taxonomy" id="7108"/>
    <lineage>
        <taxon>Eukaryota</taxon>
        <taxon>Metazoa</taxon>
        <taxon>Ecdysozoa</taxon>
        <taxon>Arthropoda</taxon>
        <taxon>Hexapoda</taxon>
        <taxon>Insecta</taxon>
        <taxon>Pterygota</taxon>
        <taxon>Neoptera</taxon>
        <taxon>Endopterygota</taxon>
        <taxon>Lepidoptera</taxon>
        <taxon>Glossata</taxon>
        <taxon>Ditrysia</taxon>
        <taxon>Noctuoidea</taxon>
        <taxon>Noctuidae</taxon>
        <taxon>Amphipyrinae</taxon>
        <taxon>Spodoptera</taxon>
    </lineage>
</organism>
<accession>A0A2H1VK68</accession>
<evidence type="ECO:0000313" key="1">
    <source>
        <dbReference type="EMBL" id="SOQ41196.1"/>
    </source>
</evidence>
<dbReference type="EMBL" id="ODYU01002995">
    <property type="protein sequence ID" value="SOQ41196.1"/>
    <property type="molecule type" value="Genomic_DNA"/>
</dbReference>